<feature type="domain" description="Roadblock/LAMTOR2" evidence="1">
    <location>
        <begin position="19"/>
        <end position="107"/>
    </location>
</feature>
<proteinExistence type="predicted"/>
<gene>
    <name evidence="2" type="ORF">ENV67_06475</name>
</gene>
<dbReference type="AlphaFoldDB" id="A0A7C4YGI3"/>
<evidence type="ECO:0000259" key="1">
    <source>
        <dbReference type="SMART" id="SM00960"/>
    </source>
</evidence>
<dbReference type="SMART" id="SM00960">
    <property type="entry name" value="Robl_LC7"/>
    <property type="match status" value="1"/>
</dbReference>
<comment type="caution">
    <text evidence="2">The sequence shown here is derived from an EMBL/GenBank/DDBJ whole genome shotgun (WGS) entry which is preliminary data.</text>
</comment>
<protein>
    <submittedName>
        <fullName evidence="2">Roadblock/LC7 domain-containing protein</fullName>
    </submittedName>
</protein>
<sequence>MTLVQEKITISKKSSEKIQELLKDFVNRIKVNGVFIITKSGQLIEEYGYLRDLNTLSLSAILSGIADSIENLGRLVKENINDITIEGKEWKVYFKIFKEDYILSCIYKGINIGMVKFESISLIKNLEDTLEYSKEEIKKDDVNDMIDKIIKII</sequence>
<dbReference type="Pfam" id="PF03259">
    <property type="entry name" value="Robl_LC7"/>
    <property type="match status" value="1"/>
</dbReference>
<dbReference type="Gene3D" id="3.30.450.30">
    <property type="entry name" value="Dynein light chain 2a, cytoplasmic"/>
    <property type="match status" value="1"/>
</dbReference>
<accession>A0A7C4YGI3</accession>
<organism evidence="2">
    <name type="scientific">candidate division WOR-3 bacterium</name>
    <dbReference type="NCBI Taxonomy" id="2052148"/>
    <lineage>
        <taxon>Bacteria</taxon>
        <taxon>Bacteria division WOR-3</taxon>
    </lineage>
</organism>
<dbReference type="InterPro" id="IPR004942">
    <property type="entry name" value="Roadblock/LAMTOR2_dom"/>
</dbReference>
<name>A0A7C4YGI3_UNCW3</name>
<reference evidence="2" key="1">
    <citation type="journal article" date="2020" name="mSystems">
        <title>Genome- and Community-Level Interaction Insights into Carbon Utilization and Element Cycling Functions of Hydrothermarchaeota in Hydrothermal Sediment.</title>
        <authorList>
            <person name="Zhou Z."/>
            <person name="Liu Y."/>
            <person name="Xu W."/>
            <person name="Pan J."/>
            <person name="Luo Z.H."/>
            <person name="Li M."/>
        </authorList>
    </citation>
    <scope>NUCLEOTIDE SEQUENCE [LARGE SCALE GENOMIC DNA]</scope>
    <source>
        <strain evidence="2">SpSt-780</strain>
    </source>
</reference>
<dbReference type="SUPFAM" id="SSF103196">
    <property type="entry name" value="Roadblock/LC7 domain"/>
    <property type="match status" value="1"/>
</dbReference>
<dbReference type="EMBL" id="DTHG01000083">
    <property type="protein sequence ID" value="HGW92166.1"/>
    <property type="molecule type" value="Genomic_DNA"/>
</dbReference>
<evidence type="ECO:0000313" key="2">
    <source>
        <dbReference type="EMBL" id="HGW92166.1"/>
    </source>
</evidence>